<name>A0ACC2EML2_DIPCM</name>
<accession>A0ACC2EML2</accession>
<comment type="caution">
    <text evidence="1">The sequence shown here is derived from an EMBL/GenBank/DDBJ whole genome shotgun (WGS) entry which is preliminary data.</text>
</comment>
<evidence type="ECO:0000313" key="2">
    <source>
        <dbReference type="Proteomes" id="UP001162992"/>
    </source>
</evidence>
<dbReference type="EMBL" id="CM055092">
    <property type="protein sequence ID" value="KAJ7567665.1"/>
    <property type="molecule type" value="Genomic_DNA"/>
</dbReference>
<keyword evidence="2" id="KW-1185">Reference proteome</keyword>
<reference evidence="2" key="1">
    <citation type="journal article" date="2024" name="Proc. Natl. Acad. Sci. U.S.A.">
        <title>Extraordinary preservation of gene collinearity over three hundred million years revealed in homosporous lycophytes.</title>
        <authorList>
            <person name="Li C."/>
            <person name="Wickell D."/>
            <person name="Kuo L.Y."/>
            <person name="Chen X."/>
            <person name="Nie B."/>
            <person name="Liao X."/>
            <person name="Peng D."/>
            <person name="Ji J."/>
            <person name="Jenkins J."/>
            <person name="Williams M."/>
            <person name="Shu S."/>
            <person name="Plott C."/>
            <person name="Barry K."/>
            <person name="Rajasekar S."/>
            <person name="Grimwood J."/>
            <person name="Han X."/>
            <person name="Sun S."/>
            <person name="Hou Z."/>
            <person name="He W."/>
            <person name="Dai G."/>
            <person name="Sun C."/>
            <person name="Schmutz J."/>
            <person name="Leebens-Mack J.H."/>
            <person name="Li F.W."/>
            <person name="Wang L."/>
        </authorList>
    </citation>
    <scope>NUCLEOTIDE SEQUENCE [LARGE SCALE GENOMIC DNA]</scope>
    <source>
        <strain evidence="2">cv. PW_Plant_1</strain>
    </source>
</reference>
<evidence type="ECO:0000313" key="1">
    <source>
        <dbReference type="EMBL" id="KAJ7567665.1"/>
    </source>
</evidence>
<proteinExistence type="predicted"/>
<gene>
    <name evidence="1" type="ORF">O6H91_01G001300</name>
</gene>
<sequence length="124" mass="13130">MSDMAEVSSSVCQICSSTSSGRSFCESCVNNKIKRACHITPARLSSTSGNRSFKRGSLPGVPHAVFVSGSAYFSQDSEGLVEAYSPRVRDSESSNGPCKIGEASPITNAPPHTLFSIDNKHGEN</sequence>
<protein>
    <submittedName>
        <fullName evidence="1">Uncharacterized protein</fullName>
    </submittedName>
</protein>
<organism evidence="1 2">
    <name type="scientific">Diphasiastrum complanatum</name>
    <name type="common">Issler's clubmoss</name>
    <name type="synonym">Lycopodium complanatum</name>
    <dbReference type="NCBI Taxonomy" id="34168"/>
    <lineage>
        <taxon>Eukaryota</taxon>
        <taxon>Viridiplantae</taxon>
        <taxon>Streptophyta</taxon>
        <taxon>Embryophyta</taxon>
        <taxon>Tracheophyta</taxon>
        <taxon>Lycopodiopsida</taxon>
        <taxon>Lycopodiales</taxon>
        <taxon>Lycopodiaceae</taxon>
        <taxon>Lycopodioideae</taxon>
        <taxon>Diphasiastrum</taxon>
    </lineage>
</organism>
<dbReference type="Proteomes" id="UP001162992">
    <property type="component" value="Chromosome 1"/>
</dbReference>